<dbReference type="HOGENOM" id="CLU_100715_1_0_1"/>
<proteinExistence type="predicted"/>
<dbReference type="SUPFAM" id="SSF55298">
    <property type="entry name" value="YjgF-like"/>
    <property type="match status" value="1"/>
</dbReference>
<sequence length="155" mass="16498">MSNEYKCPINQYGVRYFNPAGPQTQIAEQLHLSNAAVLPANGQVVHIVGQLGRENDGSYPDDAAKQLRLAFVNTEKALHAAGVTAGWRAVFSATLYISGDAANDQSQAEAYMKCMDAFCGTNRPLVTAVVVKQLLVPGALVEMSSQAILGNAAML</sequence>
<reference evidence="1 2" key="1">
    <citation type="submission" date="2015-01" db="EMBL/GenBank/DDBJ databases">
        <title>The Genome Sequence of Fonsecaea pedrosoi CBS 271.37.</title>
        <authorList>
            <consortium name="The Broad Institute Genomics Platform"/>
            <person name="Cuomo C."/>
            <person name="de Hoog S."/>
            <person name="Gorbushina A."/>
            <person name="Stielow B."/>
            <person name="Teixiera M."/>
            <person name="Abouelleil A."/>
            <person name="Chapman S.B."/>
            <person name="Priest M."/>
            <person name="Young S.K."/>
            <person name="Wortman J."/>
            <person name="Nusbaum C."/>
            <person name="Birren B."/>
        </authorList>
    </citation>
    <scope>NUCLEOTIDE SEQUENCE [LARGE SCALE GENOMIC DNA]</scope>
    <source>
        <strain evidence="1 2">CBS 271.37</strain>
    </source>
</reference>
<dbReference type="VEuPathDB" id="FungiDB:Z517_01891"/>
<dbReference type="RefSeq" id="XP_013290301.1">
    <property type="nucleotide sequence ID" value="XM_013434847.1"/>
</dbReference>
<organism evidence="1 2">
    <name type="scientific">Fonsecaea pedrosoi CBS 271.37</name>
    <dbReference type="NCBI Taxonomy" id="1442368"/>
    <lineage>
        <taxon>Eukaryota</taxon>
        <taxon>Fungi</taxon>
        <taxon>Dikarya</taxon>
        <taxon>Ascomycota</taxon>
        <taxon>Pezizomycotina</taxon>
        <taxon>Eurotiomycetes</taxon>
        <taxon>Chaetothyriomycetidae</taxon>
        <taxon>Chaetothyriales</taxon>
        <taxon>Herpotrichiellaceae</taxon>
        <taxon>Fonsecaea</taxon>
    </lineage>
</organism>
<dbReference type="InterPro" id="IPR035959">
    <property type="entry name" value="RutC-like_sf"/>
</dbReference>
<dbReference type="Proteomes" id="UP000053029">
    <property type="component" value="Unassembled WGS sequence"/>
</dbReference>
<dbReference type="Pfam" id="PF01042">
    <property type="entry name" value="Ribonuc_L-PSP"/>
    <property type="match status" value="1"/>
</dbReference>
<dbReference type="EMBL" id="KN846969">
    <property type="protein sequence ID" value="KIW86493.1"/>
    <property type="molecule type" value="Genomic_DNA"/>
</dbReference>
<dbReference type="GeneID" id="25301381"/>
<evidence type="ECO:0000313" key="1">
    <source>
        <dbReference type="EMBL" id="KIW86493.1"/>
    </source>
</evidence>
<gene>
    <name evidence="1" type="ORF">Z517_01891</name>
</gene>
<accession>A0A0D2GZQ6</accession>
<dbReference type="InterPro" id="IPR006175">
    <property type="entry name" value="YjgF/YER057c/UK114"/>
</dbReference>
<dbReference type="Gene3D" id="3.30.1330.40">
    <property type="entry name" value="RutC-like"/>
    <property type="match status" value="1"/>
</dbReference>
<dbReference type="OrthoDB" id="309640at2759"/>
<keyword evidence="2" id="KW-1185">Reference proteome</keyword>
<name>A0A0D2GZQ6_9EURO</name>
<evidence type="ECO:0000313" key="2">
    <source>
        <dbReference type="Proteomes" id="UP000053029"/>
    </source>
</evidence>
<protein>
    <submittedName>
        <fullName evidence="1">Unplaced genomic scaffold supercont1.1, whole genome shotgun sequence</fullName>
    </submittedName>
</protein>
<dbReference type="AlphaFoldDB" id="A0A0D2GZQ6"/>
<dbReference type="STRING" id="1442368.A0A0D2GZQ6"/>